<dbReference type="InterPro" id="IPR036871">
    <property type="entry name" value="PX_dom_sf"/>
</dbReference>
<dbReference type="Pfam" id="PF00787">
    <property type="entry name" value="PX"/>
    <property type="match status" value="1"/>
</dbReference>
<dbReference type="SMART" id="SM00312">
    <property type="entry name" value="PX"/>
    <property type="match status" value="1"/>
</dbReference>
<dbReference type="InterPro" id="IPR001683">
    <property type="entry name" value="PX_dom"/>
</dbReference>
<evidence type="ECO:0000259" key="2">
    <source>
        <dbReference type="PROSITE" id="PS50195"/>
    </source>
</evidence>
<organism evidence="3 4">
    <name type="scientific">Stylonychia lemnae</name>
    <name type="common">Ciliate</name>
    <dbReference type="NCBI Taxonomy" id="5949"/>
    <lineage>
        <taxon>Eukaryota</taxon>
        <taxon>Sar</taxon>
        <taxon>Alveolata</taxon>
        <taxon>Ciliophora</taxon>
        <taxon>Intramacronucleata</taxon>
        <taxon>Spirotrichea</taxon>
        <taxon>Stichotrichia</taxon>
        <taxon>Sporadotrichida</taxon>
        <taxon>Oxytrichidae</taxon>
        <taxon>Stylonychinae</taxon>
        <taxon>Stylonychia</taxon>
    </lineage>
</organism>
<evidence type="ECO:0000313" key="3">
    <source>
        <dbReference type="EMBL" id="CDW88314.1"/>
    </source>
</evidence>
<dbReference type="SUPFAM" id="SSF64268">
    <property type="entry name" value="PX domain"/>
    <property type="match status" value="1"/>
</dbReference>
<feature type="compositionally biased region" description="Low complexity" evidence="1">
    <location>
        <begin position="56"/>
        <end position="73"/>
    </location>
</feature>
<evidence type="ECO:0000256" key="1">
    <source>
        <dbReference type="SAM" id="MobiDB-lite"/>
    </source>
</evidence>
<feature type="domain" description="PX" evidence="2">
    <location>
        <begin position="227"/>
        <end position="339"/>
    </location>
</feature>
<reference evidence="3 4" key="1">
    <citation type="submission" date="2014-06" db="EMBL/GenBank/DDBJ databases">
        <authorList>
            <person name="Swart Estienne"/>
        </authorList>
    </citation>
    <scope>NUCLEOTIDE SEQUENCE [LARGE SCALE GENOMIC DNA]</scope>
    <source>
        <strain evidence="3 4">130c</strain>
    </source>
</reference>
<name>A0A078B182_STYLE</name>
<dbReference type="AlphaFoldDB" id="A0A078B182"/>
<dbReference type="PROSITE" id="PS50195">
    <property type="entry name" value="PX"/>
    <property type="match status" value="1"/>
</dbReference>
<dbReference type="Proteomes" id="UP000039865">
    <property type="component" value="Unassembled WGS sequence"/>
</dbReference>
<feature type="region of interest" description="Disordered" evidence="1">
    <location>
        <begin position="56"/>
        <end position="96"/>
    </location>
</feature>
<protein>
    <submittedName>
        <fullName evidence="3">Px domain containing protein</fullName>
    </submittedName>
</protein>
<evidence type="ECO:0000313" key="4">
    <source>
        <dbReference type="Proteomes" id="UP000039865"/>
    </source>
</evidence>
<dbReference type="PANTHER" id="PTHR10555:SF170">
    <property type="entry name" value="FI18122P1"/>
    <property type="match status" value="1"/>
</dbReference>
<feature type="compositionally biased region" description="Polar residues" evidence="1">
    <location>
        <begin position="74"/>
        <end position="95"/>
    </location>
</feature>
<dbReference type="GO" id="GO:0035091">
    <property type="term" value="F:phosphatidylinositol binding"/>
    <property type="evidence" value="ECO:0007669"/>
    <property type="project" value="InterPro"/>
</dbReference>
<dbReference type="EMBL" id="CCKQ01016442">
    <property type="protein sequence ID" value="CDW88314.1"/>
    <property type="molecule type" value="Genomic_DNA"/>
</dbReference>
<dbReference type="GO" id="GO:0005768">
    <property type="term" value="C:endosome"/>
    <property type="evidence" value="ECO:0007669"/>
    <property type="project" value="TreeGrafter"/>
</dbReference>
<dbReference type="InParanoid" id="A0A078B182"/>
<gene>
    <name evidence="3" type="primary">Contig13331.g14232</name>
    <name evidence="3" type="ORF">STYLEM_17433</name>
</gene>
<sequence>MVSISINKYFLDYSNQYNNYNPSSGNNYQQESQNYYQNDNNNNIVDVALDQNNYQEETPYQQQQDNQYNNYTPSYQQPTDYQGTTYNDSQAQSTPQRDEVYNHRILFHQVVDYNAYSQNEETKKNTYSVVDEYQQPQATKKQEDPVKFGSSAFAQERRQLFDDTPVVIDADADKDYPSYNADSSKVQNNTGSSQQVIVGSGTQYQYLQDLNKMKLIDVNLDEPIKDEIDPRVKQFSVTNPMKTGGHIKYTVTGVDMDGPFEEVRRFRDFFALKNGLTQRWPGIFIPALPEKKLVGNNDDRFVEERRNLLERFMKEFAKFDYLTHSKEFKIFARDKGDLDKILNNLVKQTPMQVLEKYRLNFVVEEDQPASSLQKYKENIIEFQNFLKKVIPVMEIQKKQIKRMISIRDAQDTSYKQIVSQLLKYEDNNVEYYTDSDITKRCLTNPGKGDFKEQSDSAFRNVKNPYRDAYYWVKGELLDIKGMNEALMGREQVVKMQSACEGKKRSDQSELEKLSQGKTTIKSIFKSKSSKENDILNLQASIEVANKDIEDYKKLINFLTIYHGQIAIQNFKKQKAVMYFKMLGQVGTKEISNSHSAATLWYTLIQNDQK</sequence>
<dbReference type="OrthoDB" id="312325at2759"/>
<dbReference type="PANTHER" id="PTHR10555">
    <property type="entry name" value="SORTING NEXIN"/>
    <property type="match status" value="1"/>
</dbReference>
<proteinExistence type="predicted"/>
<dbReference type="Gene3D" id="3.30.1520.10">
    <property type="entry name" value="Phox-like domain"/>
    <property type="match status" value="1"/>
</dbReference>
<keyword evidence="4" id="KW-1185">Reference proteome</keyword>
<accession>A0A078B182</accession>